<evidence type="ECO:0000313" key="5">
    <source>
        <dbReference type="EMBL" id="HGS20389.1"/>
    </source>
</evidence>
<sequence length="531" mass="60001">MMLQSIFKRNGIPFFVLGGQVHNSSAYNLAEMETAWKALEALHANTAEVPVYWSQFEPRPGKYHYQQIDQLIQAAREHKLKLILLWFATWKNGSMQYAPEWVKLAPDRFQRVITHAGNRLWVLSSHAEANLEADRNAFCALLNHLKEVDGDQRTVIGVQIENEPGILGAVRDHSPLAESEFSGQVPNELMQKLQLTSAGPVRDAWALAGKRSQGNWQQVFGPHAAEFFSAWSIARYIDRIAEAGKAVYDLPFYVNVWLGENGWQQPGISYPSGGPVSRVLDIWKWATPHLDLIAPDIYIDTPDTYREVCQAYAREDNPLFVPESALSQGNALNVFEAIHRYRAVGYAVFGIESLLDAQGSVKPSAQPLVDSFRILASVQPLLLQFWKTNRMVAIIQREFQSEQLLDLGEYLALVQFSPTTNAGWIHTDYRHSPADFNQRGRGLLFQAPNREFFVAGAGFTLQIKRRRGETSEFSKAHDHFDAPLTPYLRVEEGRFGILGEWIPTRERNGDEITAGIWVTPDIGVVRFVLAE</sequence>
<reference evidence="5" key="1">
    <citation type="journal article" date="2020" name="mSystems">
        <title>Genome- and Community-Level Interaction Insights into Carbon Utilization and Element Cycling Functions of Hydrothermarchaeota in Hydrothermal Sediment.</title>
        <authorList>
            <person name="Zhou Z."/>
            <person name="Liu Y."/>
            <person name="Xu W."/>
            <person name="Pan J."/>
            <person name="Luo Z.H."/>
            <person name="Li M."/>
        </authorList>
    </citation>
    <scope>NUCLEOTIDE SEQUENCE [LARGE SCALE GENOMIC DNA]</scope>
    <source>
        <strain evidence="5">SpSt-573</strain>
    </source>
</reference>
<evidence type="ECO:0008006" key="6">
    <source>
        <dbReference type="Google" id="ProtNLM"/>
    </source>
</evidence>
<gene>
    <name evidence="5" type="ORF">ENT37_00795</name>
</gene>
<keyword evidence="2" id="KW-0326">Glycosidase</keyword>
<dbReference type="Pfam" id="PF02449">
    <property type="entry name" value="Glyco_hydro_42"/>
    <property type="match status" value="1"/>
</dbReference>
<keyword evidence="1" id="KW-0378">Hydrolase</keyword>
<dbReference type="InterPro" id="IPR040719">
    <property type="entry name" value="DUF5597"/>
</dbReference>
<dbReference type="SUPFAM" id="SSF51445">
    <property type="entry name" value="(Trans)glycosidases"/>
    <property type="match status" value="1"/>
</dbReference>
<evidence type="ECO:0000259" key="4">
    <source>
        <dbReference type="Pfam" id="PF18120"/>
    </source>
</evidence>
<dbReference type="Gene3D" id="3.20.20.80">
    <property type="entry name" value="Glycosidases"/>
    <property type="match status" value="1"/>
</dbReference>
<dbReference type="EMBL" id="DSYK01000039">
    <property type="protein sequence ID" value="HGS20389.1"/>
    <property type="molecule type" value="Genomic_DNA"/>
</dbReference>
<evidence type="ECO:0000259" key="3">
    <source>
        <dbReference type="Pfam" id="PF02449"/>
    </source>
</evidence>
<feature type="domain" description="Glycoside hydrolase family 42 N-terminal" evidence="3">
    <location>
        <begin position="37"/>
        <end position="188"/>
    </location>
</feature>
<feature type="domain" description="DUF5597" evidence="4">
    <location>
        <begin position="370"/>
        <end position="518"/>
    </location>
</feature>
<dbReference type="AlphaFoldDB" id="A0A7C4PJT9"/>
<evidence type="ECO:0000256" key="1">
    <source>
        <dbReference type="ARBA" id="ARBA00022801"/>
    </source>
</evidence>
<proteinExistence type="predicted"/>
<organism evidence="5">
    <name type="scientific">Anaerolinea thermolimosa</name>
    <dbReference type="NCBI Taxonomy" id="229919"/>
    <lineage>
        <taxon>Bacteria</taxon>
        <taxon>Bacillati</taxon>
        <taxon>Chloroflexota</taxon>
        <taxon>Anaerolineae</taxon>
        <taxon>Anaerolineales</taxon>
        <taxon>Anaerolineaceae</taxon>
        <taxon>Anaerolinea</taxon>
    </lineage>
</organism>
<comment type="caution">
    <text evidence="5">The sequence shown here is derived from an EMBL/GenBank/DDBJ whole genome shotgun (WGS) entry which is preliminary data.</text>
</comment>
<dbReference type="Gene3D" id="2.60.220.20">
    <property type="entry name" value="putative beta-Galactosidase from caulobacter crescentus"/>
    <property type="match status" value="1"/>
</dbReference>
<evidence type="ECO:0000256" key="2">
    <source>
        <dbReference type="ARBA" id="ARBA00023295"/>
    </source>
</evidence>
<protein>
    <recommendedName>
        <fullName evidence="6">Glycoside hydrolase</fullName>
    </recommendedName>
</protein>
<dbReference type="InterPro" id="IPR017853">
    <property type="entry name" value="GH"/>
</dbReference>
<name>A0A7C4PJT9_9CHLR</name>
<dbReference type="Pfam" id="PF18120">
    <property type="entry name" value="DUF5597"/>
    <property type="match status" value="1"/>
</dbReference>
<dbReference type="GO" id="GO:0004565">
    <property type="term" value="F:beta-galactosidase activity"/>
    <property type="evidence" value="ECO:0007669"/>
    <property type="project" value="InterPro"/>
</dbReference>
<dbReference type="InterPro" id="IPR013529">
    <property type="entry name" value="Glyco_hydro_42_N"/>
</dbReference>
<dbReference type="FunFam" id="3.20.20.80:FF:000135">
    <property type="entry name" value="Beta-galactosidase, putative, bgl35A"/>
    <property type="match status" value="1"/>
</dbReference>
<dbReference type="GO" id="GO:0009341">
    <property type="term" value="C:beta-galactosidase complex"/>
    <property type="evidence" value="ECO:0007669"/>
    <property type="project" value="InterPro"/>
</dbReference>
<accession>A0A7C4PJT9</accession>
<dbReference type="GO" id="GO:0005975">
    <property type="term" value="P:carbohydrate metabolic process"/>
    <property type="evidence" value="ECO:0007669"/>
    <property type="project" value="InterPro"/>
</dbReference>